<sequence length="577" mass="65086">MSTFIFPAGKHSRKTLTSRIKPTLIPKHLFHLIRGATDAAEALELFVKLLRELEPDNSAELQSSPGFLAFDAHVGDTACQLRACMLLEIVNRYRQLCPKAIELQRIQACIDRLKEVANNSQSFCQDLLSLKWHVAPIEALDALGMSKHGMTMEEILRKIGWTDVTASSPLQEYPSPLTLGSNTSSVSSRSSSQNRLSEQNTDTSLSSANSASGQYICMSVSEKGNVQLSFSDATSNYWEPWDWHQVVHFLVYSYILSKYKRFVIRAQVYGANIDPEQAFRASNGLTNGNFDHPYQKPNKRQIEEEFRVLQSCISDLSCSWLSSVARMFCPDRHLMLLDSSKRISAKGIASVSSYLGYIAVRELWAQTSTPIMIVSRRFCDKGFHANIFKANLQVLDYRNDDNVDSVIRPNISWKLTHVTGNNLKDLRKSMRPHVVICGNSLNGETADYLERLPTTYAHQDNDCLDNIAHCKGLIHSDQDQVVLSIFADHRHYAFDLTGEEGKMGEEAVVQQIMDGLTPNLSQRWRKSKDEARDLGTGPSLRLFMWQHVSLESPARFLRLVESINQPWLISAPLPVSQ</sequence>
<evidence type="ECO:0000256" key="1">
    <source>
        <dbReference type="SAM" id="MobiDB-lite"/>
    </source>
</evidence>
<reference evidence="2 3" key="1">
    <citation type="journal article" date="2018" name="Front. Microbiol.">
        <title>Genome-Wide Analysis of Corynespora cassiicola Leaf Fall Disease Putative Effectors.</title>
        <authorList>
            <person name="Lopez D."/>
            <person name="Ribeiro S."/>
            <person name="Label P."/>
            <person name="Fumanal B."/>
            <person name="Venisse J.S."/>
            <person name="Kohler A."/>
            <person name="de Oliveira R.R."/>
            <person name="Labutti K."/>
            <person name="Lipzen A."/>
            <person name="Lail K."/>
            <person name="Bauer D."/>
            <person name="Ohm R.A."/>
            <person name="Barry K.W."/>
            <person name="Spatafora J."/>
            <person name="Grigoriev I.V."/>
            <person name="Martin F.M."/>
            <person name="Pujade-Renaud V."/>
        </authorList>
    </citation>
    <scope>NUCLEOTIDE SEQUENCE [LARGE SCALE GENOMIC DNA]</scope>
    <source>
        <strain evidence="2 3">Philippines</strain>
    </source>
</reference>
<name>A0A2T2NA66_CORCC</name>
<evidence type="ECO:0000313" key="2">
    <source>
        <dbReference type="EMBL" id="PSN62342.1"/>
    </source>
</evidence>
<dbReference type="AlphaFoldDB" id="A0A2T2NA66"/>
<feature type="compositionally biased region" description="Polar residues" evidence="1">
    <location>
        <begin position="198"/>
        <end position="209"/>
    </location>
</feature>
<organism evidence="2 3">
    <name type="scientific">Corynespora cassiicola Philippines</name>
    <dbReference type="NCBI Taxonomy" id="1448308"/>
    <lineage>
        <taxon>Eukaryota</taxon>
        <taxon>Fungi</taxon>
        <taxon>Dikarya</taxon>
        <taxon>Ascomycota</taxon>
        <taxon>Pezizomycotina</taxon>
        <taxon>Dothideomycetes</taxon>
        <taxon>Pleosporomycetidae</taxon>
        <taxon>Pleosporales</taxon>
        <taxon>Corynesporascaceae</taxon>
        <taxon>Corynespora</taxon>
    </lineage>
</organism>
<protein>
    <submittedName>
        <fullName evidence="2">Uncharacterized protein</fullName>
    </submittedName>
</protein>
<feature type="region of interest" description="Disordered" evidence="1">
    <location>
        <begin position="173"/>
        <end position="209"/>
    </location>
</feature>
<accession>A0A2T2NA66</accession>
<dbReference type="EMBL" id="KZ678142">
    <property type="protein sequence ID" value="PSN62342.1"/>
    <property type="molecule type" value="Genomic_DNA"/>
</dbReference>
<dbReference type="OrthoDB" id="2107640at2759"/>
<dbReference type="Proteomes" id="UP000240883">
    <property type="component" value="Unassembled WGS sequence"/>
</dbReference>
<proteinExistence type="predicted"/>
<dbReference type="STRING" id="1448308.A0A2T2NA66"/>
<feature type="compositionally biased region" description="Low complexity" evidence="1">
    <location>
        <begin position="178"/>
        <end position="197"/>
    </location>
</feature>
<evidence type="ECO:0000313" key="3">
    <source>
        <dbReference type="Proteomes" id="UP000240883"/>
    </source>
</evidence>
<gene>
    <name evidence="2" type="ORF">BS50DRAFT_502811</name>
</gene>
<keyword evidence="3" id="KW-1185">Reference proteome</keyword>